<dbReference type="EMBL" id="BMAT01009210">
    <property type="protein sequence ID" value="GFS01477.1"/>
    <property type="molecule type" value="Genomic_DNA"/>
</dbReference>
<dbReference type="Proteomes" id="UP000762676">
    <property type="component" value="Unassembled WGS sequence"/>
</dbReference>
<evidence type="ECO:0000313" key="2">
    <source>
        <dbReference type="EMBL" id="GFS01477.1"/>
    </source>
</evidence>
<reference evidence="2 3" key="1">
    <citation type="journal article" date="2021" name="Elife">
        <title>Chloroplast acquisition without the gene transfer in kleptoplastic sea slugs, Plakobranchus ocellatus.</title>
        <authorList>
            <person name="Maeda T."/>
            <person name="Takahashi S."/>
            <person name="Yoshida T."/>
            <person name="Shimamura S."/>
            <person name="Takaki Y."/>
            <person name="Nagai Y."/>
            <person name="Toyoda A."/>
            <person name="Suzuki Y."/>
            <person name="Arimoto A."/>
            <person name="Ishii H."/>
            <person name="Satoh N."/>
            <person name="Nishiyama T."/>
            <person name="Hasebe M."/>
            <person name="Maruyama T."/>
            <person name="Minagawa J."/>
            <person name="Obokata J."/>
            <person name="Shigenobu S."/>
        </authorList>
    </citation>
    <scope>NUCLEOTIDE SEQUENCE [LARGE SCALE GENOMIC DNA]</scope>
</reference>
<dbReference type="AlphaFoldDB" id="A0AAV4HWB1"/>
<protein>
    <submittedName>
        <fullName evidence="2">Uncharacterized protein</fullName>
    </submittedName>
</protein>
<feature type="region of interest" description="Disordered" evidence="1">
    <location>
        <begin position="70"/>
        <end position="100"/>
    </location>
</feature>
<name>A0AAV4HWB1_9GAST</name>
<evidence type="ECO:0000256" key="1">
    <source>
        <dbReference type="SAM" id="MobiDB-lite"/>
    </source>
</evidence>
<evidence type="ECO:0000313" key="3">
    <source>
        <dbReference type="Proteomes" id="UP000762676"/>
    </source>
</evidence>
<gene>
    <name evidence="2" type="ORF">ElyMa_004582400</name>
</gene>
<sequence length="135" mass="14919">MLILYQDKPSLYYSERHDCISARPCAINGAIELEAVREKYDGKISHEKGYEWPGCTDGLQNVVVKRGRLRSGGGGRVRETRGLAGVDKLGPSSSFSQQPGLKMNRWSWDPGFIIDQPVPGLAGNRVGSVWKEGKE</sequence>
<organism evidence="2 3">
    <name type="scientific">Elysia marginata</name>
    <dbReference type="NCBI Taxonomy" id="1093978"/>
    <lineage>
        <taxon>Eukaryota</taxon>
        <taxon>Metazoa</taxon>
        <taxon>Spiralia</taxon>
        <taxon>Lophotrochozoa</taxon>
        <taxon>Mollusca</taxon>
        <taxon>Gastropoda</taxon>
        <taxon>Heterobranchia</taxon>
        <taxon>Euthyneura</taxon>
        <taxon>Panpulmonata</taxon>
        <taxon>Sacoglossa</taxon>
        <taxon>Placobranchoidea</taxon>
        <taxon>Plakobranchidae</taxon>
        <taxon>Elysia</taxon>
    </lineage>
</organism>
<proteinExistence type="predicted"/>
<keyword evidence="3" id="KW-1185">Reference proteome</keyword>
<accession>A0AAV4HWB1</accession>
<comment type="caution">
    <text evidence="2">The sequence shown here is derived from an EMBL/GenBank/DDBJ whole genome shotgun (WGS) entry which is preliminary data.</text>
</comment>